<gene>
    <name evidence="2" type="ORF">UFOVP1354_38</name>
    <name evidence="3" type="ORF">UFOVP1547_17</name>
    <name evidence="1" type="ORF">UFOVP930_28</name>
</gene>
<dbReference type="EMBL" id="LR796873">
    <property type="protein sequence ID" value="CAB4171890.1"/>
    <property type="molecule type" value="Genomic_DNA"/>
</dbReference>
<sequence>MKLAAIFIGFAWDAHAQWLRWRGVGNGTLAEWYEGRMVAYLTCARMCRDEAKTALAGRLER</sequence>
<proteinExistence type="predicted"/>
<name>A0A6J7XM81_9CAUD</name>
<dbReference type="EMBL" id="LR798461">
    <property type="protein sequence ID" value="CAB5238429.1"/>
    <property type="molecule type" value="Genomic_DNA"/>
</dbReference>
<evidence type="ECO:0000313" key="1">
    <source>
        <dbReference type="EMBL" id="CAB4171890.1"/>
    </source>
</evidence>
<evidence type="ECO:0000313" key="3">
    <source>
        <dbReference type="EMBL" id="CAB5238429.1"/>
    </source>
</evidence>
<evidence type="ECO:0000313" key="2">
    <source>
        <dbReference type="EMBL" id="CAB4200396.1"/>
    </source>
</evidence>
<protein>
    <submittedName>
        <fullName evidence="3">Uncharacterized protein</fullName>
    </submittedName>
</protein>
<organism evidence="3">
    <name type="scientific">uncultured Caudovirales phage</name>
    <dbReference type="NCBI Taxonomy" id="2100421"/>
    <lineage>
        <taxon>Viruses</taxon>
        <taxon>Duplodnaviria</taxon>
        <taxon>Heunggongvirae</taxon>
        <taxon>Uroviricota</taxon>
        <taxon>Caudoviricetes</taxon>
        <taxon>Peduoviridae</taxon>
        <taxon>Maltschvirus</taxon>
        <taxon>Maltschvirus maltsch</taxon>
    </lineage>
</organism>
<reference evidence="3" key="1">
    <citation type="submission" date="2020-05" db="EMBL/GenBank/DDBJ databases">
        <authorList>
            <person name="Chiriac C."/>
            <person name="Salcher M."/>
            <person name="Ghai R."/>
            <person name="Kavagutti S V."/>
        </authorList>
    </citation>
    <scope>NUCLEOTIDE SEQUENCE</scope>
</reference>
<dbReference type="EMBL" id="LR797289">
    <property type="protein sequence ID" value="CAB4200396.1"/>
    <property type="molecule type" value="Genomic_DNA"/>
</dbReference>
<accession>A0A6J7XM81</accession>